<dbReference type="EMBL" id="FNKX01000002">
    <property type="protein sequence ID" value="SDR45009.1"/>
    <property type="molecule type" value="Genomic_DNA"/>
</dbReference>
<name>A0A1H1J506_9BURK</name>
<dbReference type="PANTHER" id="PTHR47235">
    <property type="entry name" value="BLR6548 PROTEIN"/>
    <property type="match status" value="1"/>
</dbReference>
<evidence type="ECO:0000256" key="2">
    <source>
        <dbReference type="ARBA" id="ARBA00022729"/>
    </source>
</evidence>
<keyword evidence="2 3" id="KW-0732">Signal</keyword>
<feature type="signal peptide" evidence="3">
    <location>
        <begin position="1"/>
        <end position="27"/>
    </location>
</feature>
<dbReference type="STRING" id="157910.SAMN05445850_4180"/>
<feature type="chain" id="PRO_5011650324" evidence="3">
    <location>
        <begin position="28"/>
        <end position="412"/>
    </location>
</feature>
<proteinExistence type="inferred from homology"/>
<organism evidence="5 6">
    <name type="scientific">Paraburkholderia tuberum</name>
    <dbReference type="NCBI Taxonomy" id="157910"/>
    <lineage>
        <taxon>Bacteria</taxon>
        <taxon>Pseudomonadati</taxon>
        <taxon>Pseudomonadota</taxon>
        <taxon>Betaproteobacteria</taxon>
        <taxon>Burkholderiales</taxon>
        <taxon>Burkholderiaceae</taxon>
        <taxon>Paraburkholderia</taxon>
    </lineage>
</organism>
<sequence>MHFQNKGCLGALTAALVAALLSSHAMAEKRYDRGASDTEIKIGQTWALSGPVASEAYETQVQAAYFERLNEKGGINGRKIRFITLDDGYSPPRTMEQTRKLVEEDGVLFIALPFGSPTNAATQRYLNAAKVPQILVTSGGSRFVDAKTWPWTTAALPAYQREGAIYGRYVAQMAADPASSLHAPKVGILYQNDDFGRDFVKGVKAGMGAKAASLIVKEVSYEPTDPTLDSQLISLKASGANVFMNFTTGRATSLSIRRAYEIGWRPLQILDSPWASIEAVLKPVGLEKSTGIITASYFKEPSDPAYSNEPSMVQFVEFMKKYVPDVNPRSRNAAIAYFDASLLARIIEQSGDDLTRANIIKQATSLSKVASPFLLPGITVNVGDSDRDPIKQFQIVRFDGTKWVPQGALLSN</sequence>
<evidence type="ECO:0000259" key="4">
    <source>
        <dbReference type="Pfam" id="PF13458"/>
    </source>
</evidence>
<dbReference type="Pfam" id="PF13458">
    <property type="entry name" value="Peripla_BP_6"/>
    <property type="match status" value="1"/>
</dbReference>
<evidence type="ECO:0000313" key="5">
    <source>
        <dbReference type="EMBL" id="SDR45009.1"/>
    </source>
</evidence>
<protein>
    <submittedName>
        <fullName evidence="5">Amino acid/amide ABC transporter substrate-binding protein, HAAT family</fullName>
    </submittedName>
</protein>
<dbReference type="Gene3D" id="3.40.50.2300">
    <property type="match status" value="2"/>
</dbReference>
<dbReference type="InterPro" id="IPR028081">
    <property type="entry name" value="Leu-bd"/>
</dbReference>
<dbReference type="AlphaFoldDB" id="A0A1H1J506"/>
<gene>
    <name evidence="5" type="ORF">SAMN05445850_4180</name>
</gene>
<accession>A0A1H1J506</accession>
<evidence type="ECO:0000256" key="3">
    <source>
        <dbReference type="SAM" id="SignalP"/>
    </source>
</evidence>
<dbReference type="PANTHER" id="PTHR47235:SF1">
    <property type="entry name" value="BLR6548 PROTEIN"/>
    <property type="match status" value="1"/>
</dbReference>
<evidence type="ECO:0000256" key="1">
    <source>
        <dbReference type="ARBA" id="ARBA00010062"/>
    </source>
</evidence>
<keyword evidence="6" id="KW-1185">Reference proteome</keyword>
<dbReference type="CDD" id="cd06343">
    <property type="entry name" value="PBP1_ABC_ligand_binding-like"/>
    <property type="match status" value="1"/>
</dbReference>
<dbReference type="InterPro" id="IPR028082">
    <property type="entry name" value="Peripla_BP_I"/>
</dbReference>
<comment type="similarity">
    <text evidence="1">Belongs to the leucine-binding protein family.</text>
</comment>
<dbReference type="SUPFAM" id="SSF53822">
    <property type="entry name" value="Periplasmic binding protein-like I"/>
    <property type="match status" value="1"/>
</dbReference>
<dbReference type="Proteomes" id="UP000199365">
    <property type="component" value="Unassembled WGS sequence"/>
</dbReference>
<reference evidence="6" key="1">
    <citation type="submission" date="2016-10" db="EMBL/GenBank/DDBJ databases">
        <authorList>
            <person name="Varghese N."/>
            <person name="Submissions S."/>
        </authorList>
    </citation>
    <scope>NUCLEOTIDE SEQUENCE [LARGE SCALE GENOMIC DNA]</scope>
    <source>
        <strain evidence="6">DUS833</strain>
    </source>
</reference>
<dbReference type="RefSeq" id="WP_090806493.1">
    <property type="nucleotide sequence ID" value="NZ_FNKX01000002.1"/>
</dbReference>
<evidence type="ECO:0000313" key="6">
    <source>
        <dbReference type="Proteomes" id="UP000199365"/>
    </source>
</evidence>
<feature type="domain" description="Leucine-binding protein" evidence="4">
    <location>
        <begin position="39"/>
        <end position="399"/>
    </location>
</feature>